<accession>A0AAW0UZI8</accession>
<evidence type="ECO:0000313" key="3">
    <source>
        <dbReference type="EMBL" id="KAK8405011.1"/>
    </source>
</evidence>
<evidence type="ECO:0000256" key="2">
    <source>
        <dbReference type="SAM" id="Phobius"/>
    </source>
</evidence>
<feature type="region of interest" description="Disordered" evidence="1">
    <location>
        <begin position="1"/>
        <end position="32"/>
    </location>
</feature>
<feature type="region of interest" description="Disordered" evidence="1">
    <location>
        <begin position="215"/>
        <end position="263"/>
    </location>
</feature>
<keyword evidence="4" id="KW-1185">Reference proteome</keyword>
<feature type="compositionally biased region" description="Polar residues" evidence="1">
    <location>
        <begin position="230"/>
        <end position="241"/>
    </location>
</feature>
<dbReference type="EMBL" id="JARAKH010000003">
    <property type="protein sequence ID" value="KAK8405011.1"/>
    <property type="molecule type" value="Genomic_DNA"/>
</dbReference>
<keyword evidence="2" id="KW-0472">Membrane</keyword>
<keyword evidence="2" id="KW-0812">Transmembrane</keyword>
<comment type="caution">
    <text evidence="3">The sequence shown here is derived from an EMBL/GenBank/DDBJ whole genome shotgun (WGS) entry which is preliminary data.</text>
</comment>
<feature type="compositionally biased region" description="Polar residues" evidence="1">
    <location>
        <begin position="254"/>
        <end position="263"/>
    </location>
</feature>
<protein>
    <recommendedName>
        <fullName evidence="5">Transmembrane protein</fullName>
    </recommendedName>
</protein>
<evidence type="ECO:0000313" key="4">
    <source>
        <dbReference type="Proteomes" id="UP001487740"/>
    </source>
</evidence>
<feature type="transmembrane region" description="Helical" evidence="2">
    <location>
        <begin position="114"/>
        <end position="145"/>
    </location>
</feature>
<dbReference type="AlphaFoldDB" id="A0AAW0UZI8"/>
<organism evidence="3 4">
    <name type="scientific">Scylla paramamosain</name>
    <name type="common">Mud crab</name>
    <dbReference type="NCBI Taxonomy" id="85552"/>
    <lineage>
        <taxon>Eukaryota</taxon>
        <taxon>Metazoa</taxon>
        <taxon>Ecdysozoa</taxon>
        <taxon>Arthropoda</taxon>
        <taxon>Crustacea</taxon>
        <taxon>Multicrustacea</taxon>
        <taxon>Malacostraca</taxon>
        <taxon>Eumalacostraca</taxon>
        <taxon>Eucarida</taxon>
        <taxon>Decapoda</taxon>
        <taxon>Pleocyemata</taxon>
        <taxon>Brachyura</taxon>
        <taxon>Eubrachyura</taxon>
        <taxon>Portunoidea</taxon>
        <taxon>Portunidae</taxon>
        <taxon>Portuninae</taxon>
        <taxon>Scylla</taxon>
    </lineage>
</organism>
<feature type="compositionally biased region" description="Basic and acidic residues" evidence="1">
    <location>
        <begin position="1"/>
        <end position="16"/>
    </location>
</feature>
<sequence>MSQVKKMPDAITKGEEAGCSEGPGAPLPPPLPPRQLRVVEGGEGNATQPSKTLRVLAKVNLVLAGVIFFCQVVVAACLCRPVVVMGGVWVGVLVLVQAVLGLRARSSHALLVGHAWVSGVVCLVCVAAAAYLFSGHLILACVSAFHRPDHASVVRLYVVEVVGLVACLPSLAAAVVCLLAAALSARAACPPKSKKREAPFVLYLPRWGEGAWHANNQPGSTCPPPALPNHQPSTSATSPASQGAERASSPPPSYNQVAEESYA</sequence>
<reference evidence="3 4" key="1">
    <citation type="submission" date="2023-03" db="EMBL/GenBank/DDBJ databases">
        <title>High-quality genome of Scylla paramamosain provides insights in environmental adaptation.</title>
        <authorList>
            <person name="Zhang L."/>
        </authorList>
    </citation>
    <scope>NUCLEOTIDE SEQUENCE [LARGE SCALE GENOMIC DNA]</scope>
    <source>
        <strain evidence="3">LZ_2023a</strain>
        <tissue evidence="3">Muscle</tissue>
    </source>
</reference>
<feature type="transmembrane region" description="Helical" evidence="2">
    <location>
        <begin position="55"/>
        <end position="76"/>
    </location>
</feature>
<feature type="transmembrane region" description="Helical" evidence="2">
    <location>
        <begin position="157"/>
        <end position="185"/>
    </location>
</feature>
<evidence type="ECO:0008006" key="5">
    <source>
        <dbReference type="Google" id="ProtNLM"/>
    </source>
</evidence>
<name>A0AAW0UZI8_SCYPA</name>
<gene>
    <name evidence="3" type="ORF">O3P69_001528</name>
</gene>
<feature type="transmembrane region" description="Helical" evidence="2">
    <location>
        <begin position="82"/>
        <end position="102"/>
    </location>
</feature>
<dbReference type="Proteomes" id="UP001487740">
    <property type="component" value="Unassembled WGS sequence"/>
</dbReference>
<proteinExistence type="predicted"/>
<evidence type="ECO:0000256" key="1">
    <source>
        <dbReference type="SAM" id="MobiDB-lite"/>
    </source>
</evidence>
<keyword evidence="2" id="KW-1133">Transmembrane helix</keyword>